<keyword evidence="1" id="KW-0812">Transmembrane</keyword>
<protein>
    <recommendedName>
        <fullName evidence="5">Transmembrane protein</fullName>
    </recommendedName>
</protein>
<feature type="transmembrane region" description="Helical" evidence="1">
    <location>
        <begin position="78"/>
        <end position="98"/>
    </location>
</feature>
<gene>
    <name evidence="2" type="ORF">NCTC11842_00268</name>
    <name evidence="3" type="ORF">NCTC11842_00479</name>
</gene>
<reference evidence="2 4" key="1">
    <citation type="submission" date="2018-06" db="EMBL/GenBank/DDBJ databases">
        <authorList>
            <consortium name="Pathogen Informatics"/>
            <person name="Doyle S."/>
        </authorList>
    </citation>
    <scope>NUCLEOTIDE SEQUENCE [LARGE SCALE GENOMIC DNA]</scope>
    <source>
        <strain evidence="2 4">NCTC11842</strain>
    </source>
</reference>
<evidence type="ECO:0000256" key="1">
    <source>
        <dbReference type="SAM" id="Phobius"/>
    </source>
</evidence>
<evidence type="ECO:0000313" key="2">
    <source>
        <dbReference type="EMBL" id="SPZ00123.1"/>
    </source>
</evidence>
<keyword evidence="1" id="KW-1133">Transmembrane helix</keyword>
<dbReference type="Proteomes" id="UP000250443">
    <property type="component" value="Unassembled WGS sequence"/>
</dbReference>
<accession>A0A2X2BYQ2</accession>
<evidence type="ECO:0000313" key="4">
    <source>
        <dbReference type="Proteomes" id="UP000250443"/>
    </source>
</evidence>
<feature type="transmembrane region" description="Helical" evidence="1">
    <location>
        <begin position="21"/>
        <end position="41"/>
    </location>
</feature>
<evidence type="ECO:0000313" key="3">
    <source>
        <dbReference type="EMBL" id="SPZ00330.1"/>
    </source>
</evidence>
<organism evidence="2 4">
    <name type="scientific">Pseudomonas luteola</name>
    <dbReference type="NCBI Taxonomy" id="47886"/>
    <lineage>
        <taxon>Bacteria</taxon>
        <taxon>Pseudomonadati</taxon>
        <taxon>Pseudomonadota</taxon>
        <taxon>Gammaproteobacteria</taxon>
        <taxon>Pseudomonadales</taxon>
        <taxon>Pseudomonadaceae</taxon>
        <taxon>Pseudomonas</taxon>
    </lineage>
</organism>
<sequence>MNESIEYKADPADTSKTEVGLFLALLILTPVAFFVWELAYYETIFAVLAEQSQVCDSGASGAVDCIEFVFTWLMSMGLLAALNLAAAVLLLGTIALAIKDQNQK</sequence>
<evidence type="ECO:0008006" key="5">
    <source>
        <dbReference type="Google" id="ProtNLM"/>
    </source>
</evidence>
<keyword evidence="1" id="KW-0472">Membrane</keyword>
<proteinExistence type="predicted"/>
<name>A0A2X2BYQ2_PSELU</name>
<dbReference type="EMBL" id="UAUF01000002">
    <property type="protein sequence ID" value="SPZ00123.1"/>
    <property type="molecule type" value="Genomic_DNA"/>
</dbReference>
<dbReference type="EMBL" id="UAUF01000002">
    <property type="protein sequence ID" value="SPZ00330.1"/>
    <property type="molecule type" value="Genomic_DNA"/>
</dbReference>
<dbReference type="RefSeq" id="WP_073450568.1">
    <property type="nucleotide sequence ID" value="NZ_FQYS01000013.1"/>
</dbReference>
<dbReference type="AlphaFoldDB" id="A0A2X2BYQ2"/>